<proteinExistence type="inferred from homology"/>
<evidence type="ECO:0000256" key="1">
    <source>
        <dbReference type="ARBA" id="ARBA00007801"/>
    </source>
</evidence>
<dbReference type="EMBL" id="KZ821630">
    <property type="protein sequence ID" value="PYH67353.1"/>
    <property type="molecule type" value="Genomic_DNA"/>
</dbReference>
<dbReference type="SUPFAM" id="SSF51905">
    <property type="entry name" value="FAD/NAD(P)-binding domain"/>
    <property type="match status" value="1"/>
</dbReference>
<gene>
    <name evidence="7" type="ORF">BO88DRAFT_368941</name>
</gene>
<dbReference type="Gene3D" id="3.50.50.60">
    <property type="entry name" value="FAD/NAD(P)-binding domain"/>
    <property type="match status" value="1"/>
</dbReference>
<evidence type="ECO:0000259" key="6">
    <source>
        <dbReference type="Pfam" id="PF07976"/>
    </source>
</evidence>
<dbReference type="Proteomes" id="UP000248405">
    <property type="component" value="Unassembled WGS sequence"/>
</dbReference>
<keyword evidence="4" id="KW-0560">Oxidoreductase</keyword>
<dbReference type="SUPFAM" id="SSF52833">
    <property type="entry name" value="Thioredoxin-like"/>
    <property type="match status" value="1"/>
</dbReference>
<dbReference type="GeneID" id="37208718"/>
<dbReference type="Pfam" id="PF01494">
    <property type="entry name" value="FAD_binding_3"/>
    <property type="match status" value="1"/>
</dbReference>
<dbReference type="GO" id="GO:0071949">
    <property type="term" value="F:FAD binding"/>
    <property type="evidence" value="ECO:0007669"/>
    <property type="project" value="InterPro"/>
</dbReference>
<keyword evidence="8" id="KW-1185">Reference proteome</keyword>
<dbReference type="CDD" id="cd02979">
    <property type="entry name" value="PHOX_C"/>
    <property type="match status" value="1"/>
</dbReference>
<dbReference type="PANTHER" id="PTHR43004:SF7">
    <property type="entry name" value="P-HYDROXYBENZOATE-M-HYDROXYLASE"/>
    <property type="match status" value="1"/>
</dbReference>
<feature type="domain" description="Phenol hydroxylase-like C-terminal dimerisation" evidence="6">
    <location>
        <begin position="419"/>
        <end position="618"/>
    </location>
</feature>
<evidence type="ECO:0000256" key="3">
    <source>
        <dbReference type="ARBA" id="ARBA00022827"/>
    </source>
</evidence>
<dbReference type="InterPro" id="IPR012941">
    <property type="entry name" value="Phe_hydrox_C_dim_dom"/>
</dbReference>
<dbReference type="RefSeq" id="XP_025561147.1">
    <property type="nucleotide sequence ID" value="XM_025704126.1"/>
</dbReference>
<evidence type="ECO:0000256" key="2">
    <source>
        <dbReference type="ARBA" id="ARBA00022630"/>
    </source>
</evidence>
<name>A0A319BNP6_ASPVC</name>
<dbReference type="InterPro" id="IPR036188">
    <property type="entry name" value="FAD/NAD-bd_sf"/>
</dbReference>
<sequence>MRTTKGHQVMTECYDVVVVGAGPVGLMLSTCLLRLGPYKIKQIDQRPFPTKTGRAAGIQARSLDVLQNLDLKRGIMSYNPGRIYEVAFWDTSKDEPGIRRTGTAKTYPDYIDTRHPFSTILHQGRIEKIFLDDLRERGLEIQRTWTIAGFRNEPCREYPDHPLVVDIVSVDGREGSTVRTKYLFGADGARSRVRDLLGVPMLSKDPTMHVWSVIDGVVKSDFPGIQIKSTVHSSKGSAMIIPHGNNVVRIYAQMFPEKGQEPLTFATVPKIQQAVNEVLAPYKVKWEKVEWHSAYRIGQGLASRYTLDERVFIGGDACHTHSSAFLQPKAGQGMNYGFLDAHNLAWKLHLVECGFLRRSLLKTYEGERKLVAAKLLEFDATYANLFSSRQPAGANKAAPSSEFVQVFKQNTFLTSGYGVEYPVNSLTWPSTSTPSNSTALRPGRSFPTATVTRVIDARPVYLEQEIPFNGSYRIYIFAGKPAITSKAIFDLAENLQAKSSIFRRYQRNVDTSYEGRHNPHSTFFTFSLVFHAPRSTIEIQECLPDYFACYRYHIYADNRKLSQRGEATEGNAHVKMGFDAEKGGIVVVRPDGYVGCILDLSEGRTTASTFNRYFEAIVPGNEHDTVSARL</sequence>
<accession>A0A319BNP6</accession>
<reference evidence="7" key="1">
    <citation type="submission" date="2016-12" db="EMBL/GenBank/DDBJ databases">
        <title>The genomes of Aspergillus section Nigri reveals drivers in fungal speciation.</title>
        <authorList>
            <consortium name="DOE Joint Genome Institute"/>
            <person name="Vesth T.C."/>
            <person name="Nybo J."/>
            <person name="Theobald S."/>
            <person name="Brandl J."/>
            <person name="Frisvad J.C."/>
            <person name="Nielsen K.F."/>
            <person name="Lyhne E.K."/>
            <person name="Kogle M.E."/>
            <person name="Kuo A."/>
            <person name="Riley R."/>
            <person name="Clum A."/>
            <person name="Nolan M."/>
            <person name="Lipzen A."/>
            <person name="Salamov A."/>
            <person name="Henrissat B."/>
            <person name="Wiebenga A."/>
            <person name="De Vries R.P."/>
            <person name="Grigoriev I.V."/>
            <person name="Mortensen U.H."/>
            <person name="Andersen M.R."/>
            <person name="Baker S.E."/>
        </authorList>
    </citation>
    <scope>NUCLEOTIDE SEQUENCE [LARGE SCALE GENOMIC DNA]</scope>
    <source>
        <strain evidence="7">CBS 113365</strain>
    </source>
</reference>
<evidence type="ECO:0000256" key="4">
    <source>
        <dbReference type="ARBA" id="ARBA00023002"/>
    </source>
</evidence>
<organism evidence="7 8">
    <name type="scientific">Aspergillus vadensis (strain CBS 113365 / IMI 142717 / IBT 24658)</name>
    <dbReference type="NCBI Taxonomy" id="1448311"/>
    <lineage>
        <taxon>Eukaryota</taxon>
        <taxon>Fungi</taxon>
        <taxon>Dikarya</taxon>
        <taxon>Ascomycota</taxon>
        <taxon>Pezizomycotina</taxon>
        <taxon>Eurotiomycetes</taxon>
        <taxon>Eurotiomycetidae</taxon>
        <taxon>Eurotiales</taxon>
        <taxon>Aspergillaceae</taxon>
        <taxon>Aspergillus</taxon>
        <taxon>Aspergillus subgen. Circumdati</taxon>
    </lineage>
</organism>
<dbReference type="SUPFAM" id="SSF54373">
    <property type="entry name" value="FAD-linked reductases, C-terminal domain"/>
    <property type="match status" value="1"/>
</dbReference>
<dbReference type="PRINTS" id="PR00420">
    <property type="entry name" value="RNGMNOXGNASE"/>
</dbReference>
<dbReference type="AlphaFoldDB" id="A0A319BNP6"/>
<dbReference type="Pfam" id="PF07976">
    <property type="entry name" value="Phe_hydrox_dim"/>
    <property type="match status" value="1"/>
</dbReference>
<feature type="domain" description="FAD-binding" evidence="5">
    <location>
        <begin position="14"/>
        <end position="378"/>
    </location>
</feature>
<dbReference type="InterPro" id="IPR002938">
    <property type="entry name" value="FAD-bd"/>
</dbReference>
<comment type="similarity">
    <text evidence="1">Belongs to the PheA/TfdB FAD monooxygenase family.</text>
</comment>
<dbReference type="PANTHER" id="PTHR43004">
    <property type="entry name" value="TRK SYSTEM POTASSIUM UPTAKE PROTEIN"/>
    <property type="match status" value="1"/>
</dbReference>
<keyword evidence="3" id="KW-0274">FAD</keyword>
<keyword evidence="2" id="KW-0285">Flavoprotein</keyword>
<dbReference type="InterPro" id="IPR038220">
    <property type="entry name" value="PHOX_C_sf"/>
</dbReference>
<evidence type="ECO:0000313" key="8">
    <source>
        <dbReference type="Proteomes" id="UP000248405"/>
    </source>
</evidence>
<dbReference type="OrthoDB" id="1716816at2759"/>
<protein>
    <submittedName>
        <fullName evidence="7">Phenol 2-monooxygenase</fullName>
    </submittedName>
</protein>
<evidence type="ECO:0000313" key="7">
    <source>
        <dbReference type="EMBL" id="PYH67353.1"/>
    </source>
</evidence>
<dbReference type="Gene3D" id="3.30.9.10">
    <property type="entry name" value="D-Amino Acid Oxidase, subunit A, domain 2"/>
    <property type="match status" value="1"/>
</dbReference>
<evidence type="ECO:0000259" key="5">
    <source>
        <dbReference type="Pfam" id="PF01494"/>
    </source>
</evidence>
<dbReference type="InterPro" id="IPR050641">
    <property type="entry name" value="RIFMO-like"/>
</dbReference>
<dbReference type="GO" id="GO:0016709">
    <property type="term" value="F:oxidoreductase activity, acting on paired donors, with incorporation or reduction of molecular oxygen, NAD(P)H as one donor, and incorporation of one atom of oxygen"/>
    <property type="evidence" value="ECO:0007669"/>
    <property type="project" value="UniProtKB-ARBA"/>
</dbReference>
<dbReference type="InterPro" id="IPR036249">
    <property type="entry name" value="Thioredoxin-like_sf"/>
</dbReference>
<feature type="non-terminal residue" evidence="7">
    <location>
        <position position="630"/>
    </location>
</feature>
<dbReference type="Gene3D" id="3.40.30.20">
    <property type="match status" value="1"/>
</dbReference>